<dbReference type="PANTHER" id="PTHR43003:SF5">
    <property type="entry name" value="DNA-3-METHYLADENINE GLYCOSYLASE"/>
    <property type="match status" value="1"/>
</dbReference>
<protein>
    <recommendedName>
        <fullName evidence="3">DNA-3-methyladenine glycosylase II</fullName>
        <ecNumber evidence="3">3.2.2.21</ecNumber>
    </recommendedName>
</protein>
<dbReference type="AlphaFoldDB" id="A0A1S8CWR0"/>
<evidence type="ECO:0000256" key="5">
    <source>
        <dbReference type="ARBA" id="ARBA00023204"/>
    </source>
</evidence>
<dbReference type="Gene3D" id="1.10.1670.40">
    <property type="match status" value="1"/>
</dbReference>
<dbReference type="InterPro" id="IPR011257">
    <property type="entry name" value="DNA_glycosylase"/>
</dbReference>
<name>A0A1S8CWR0_9GAMM</name>
<dbReference type="EMBL" id="MLCN01000007">
    <property type="protein sequence ID" value="ONG41778.1"/>
    <property type="molecule type" value="Genomic_DNA"/>
</dbReference>
<dbReference type="EC" id="3.2.2.21" evidence="3"/>
<comment type="catalytic activity">
    <reaction evidence="1">
        <text>Hydrolysis of alkylated DNA, releasing 3-methyladenine, 3-methylguanine, 7-methylguanine and 7-methyladenine.</text>
        <dbReference type="EC" id="3.2.2.21"/>
    </reaction>
</comment>
<dbReference type="RefSeq" id="WP_076877148.1">
    <property type="nucleotide sequence ID" value="NZ_MLCN01000007.1"/>
</dbReference>
<evidence type="ECO:0000256" key="3">
    <source>
        <dbReference type="ARBA" id="ARBA00012000"/>
    </source>
</evidence>
<feature type="domain" description="HhH-GPD" evidence="6">
    <location>
        <begin position="58"/>
        <end position="213"/>
    </location>
</feature>
<dbReference type="Proteomes" id="UP000192132">
    <property type="component" value="Unassembled WGS sequence"/>
</dbReference>
<dbReference type="STRING" id="1907941.BKE30_02770"/>
<dbReference type="FunFam" id="1.10.340.30:FF:000004">
    <property type="entry name" value="DNA-3-methyladenine glycosylase II"/>
    <property type="match status" value="1"/>
</dbReference>
<evidence type="ECO:0000259" key="6">
    <source>
        <dbReference type="SMART" id="SM00478"/>
    </source>
</evidence>
<sequence length="213" mass="24200">MKEPCSISDHQQQVYQQASRFLSTVDADWQQHIAKVGECQLELKPVQQPYEALIRAIAHQQLHGKAAQAILNRLLQLYSGCFPSANQLLQVDPQLIRACGFSARKLDSIVGIAQAQLQGEIPDFETAQQMDSEQLIEQLTQLKGVGRWTVEMLLIFNLGRLDVWPVDDYAVQQGYRRLKKLEQPLGKKGLRAVGEQLAPYQSVAAWYLWRLMD</sequence>
<accession>A0A1S8CWR0</accession>
<dbReference type="PANTHER" id="PTHR43003">
    <property type="entry name" value="DNA-3-METHYLADENINE GLYCOSYLASE"/>
    <property type="match status" value="1"/>
</dbReference>
<dbReference type="GO" id="GO:0032993">
    <property type="term" value="C:protein-DNA complex"/>
    <property type="evidence" value="ECO:0007669"/>
    <property type="project" value="TreeGrafter"/>
</dbReference>
<evidence type="ECO:0000313" key="8">
    <source>
        <dbReference type="Proteomes" id="UP000192132"/>
    </source>
</evidence>
<comment type="similarity">
    <text evidence="2">Belongs to the alkylbase DNA glycosidase AlkA family.</text>
</comment>
<dbReference type="GO" id="GO:0032131">
    <property type="term" value="F:alkylated DNA binding"/>
    <property type="evidence" value="ECO:0007669"/>
    <property type="project" value="TreeGrafter"/>
</dbReference>
<organism evidence="7 8">
    <name type="scientific">Alkanindiges hydrocarboniclasticus</name>
    <dbReference type="NCBI Taxonomy" id="1907941"/>
    <lineage>
        <taxon>Bacteria</taxon>
        <taxon>Pseudomonadati</taxon>
        <taxon>Pseudomonadota</taxon>
        <taxon>Gammaproteobacteria</taxon>
        <taxon>Moraxellales</taxon>
        <taxon>Moraxellaceae</taxon>
        <taxon>Alkanindiges</taxon>
    </lineage>
</organism>
<comment type="caution">
    <text evidence="7">The sequence shown here is derived from an EMBL/GenBank/DDBJ whole genome shotgun (WGS) entry which is preliminary data.</text>
</comment>
<dbReference type="SUPFAM" id="SSF48150">
    <property type="entry name" value="DNA-glycosylase"/>
    <property type="match status" value="1"/>
</dbReference>
<dbReference type="GO" id="GO:0008725">
    <property type="term" value="F:DNA-3-methyladenine glycosylase activity"/>
    <property type="evidence" value="ECO:0007669"/>
    <property type="project" value="TreeGrafter"/>
</dbReference>
<keyword evidence="5" id="KW-0234">DNA repair</keyword>
<dbReference type="OrthoDB" id="9811249at2"/>
<dbReference type="InterPro" id="IPR003265">
    <property type="entry name" value="HhH-GPD_domain"/>
</dbReference>
<dbReference type="Gene3D" id="1.10.340.30">
    <property type="entry name" value="Hypothetical protein, domain 2"/>
    <property type="match status" value="1"/>
</dbReference>
<dbReference type="CDD" id="cd00056">
    <property type="entry name" value="ENDO3c"/>
    <property type="match status" value="1"/>
</dbReference>
<keyword evidence="4" id="KW-0227">DNA damage</keyword>
<evidence type="ECO:0000256" key="2">
    <source>
        <dbReference type="ARBA" id="ARBA00010817"/>
    </source>
</evidence>
<proteinExistence type="inferred from homology"/>
<dbReference type="GO" id="GO:0043916">
    <property type="term" value="F:DNA-7-methylguanine glycosylase activity"/>
    <property type="evidence" value="ECO:0007669"/>
    <property type="project" value="TreeGrafter"/>
</dbReference>
<reference evidence="7 8" key="1">
    <citation type="submission" date="2016-10" db="EMBL/GenBank/DDBJ databases">
        <title>Draft Genome sequence of Alkanindiges sp. strain H1.</title>
        <authorList>
            <person name="Subhash Y."/>
            <person name="Lee S."/>
        </authorList>
    </citation>
    <scope>NUCLEOTIDE SEQUENCE [LARGE SCALE GENOMIC DNA]</scope>
    <source>
        <strain evidence="7 8">H1</strain>
    </source>
</reference>
<dbReference type="InterPro" id="IPR051912">
    <property type="entry name" value="Alkylbase_DNA_Glycosylase/TA"/>
</dbReference>
<dbReference type="SMART" id="SM00478">
    <property type="entry name" value="ENDO3c"/>
    <property type="match status" value="1"/>
</dbReference>
<evidence type="ECO:0000256" key="4">
    <source>
        <dbReference type="ARBA" id="ARBA00022763"/>
    </source>
</evidence>
<dbReference type="GO" id="GO:0006307">
    <property type="term" value="P:DNA alkylation repair"/>
    <property type="evidence" value="ECO:0007669"/>
    <property type="project" value="TreeGrafter"/>
</dbReference>
<keyword evidence="8" id="KW-1185">Reference proteome</keyword>
<dbReference type="GO" id="GO:0006285">
    <property type="term" value="P:base-excision repair, AP site formation"/>
    <property type="evidence" value="ECO:0007669"/>
    <property type="project" value="TreeGrafter"/>
</dbReference>
<dbReference type="Pfam" id="PF00730">
    <property type="entry name" value="HhH-GPD"/>
    <property type="match status" value="1"/>
</dbReference>
<gene>
    <name evidence="7" type="ORF">BKE30_02770</name>
</gene>
<evidence type="ECO:0000313" key="7">
    <source>
        <dbReference type="EMBL" id="ONG41778.1"/>
    </source>
</evidence>
<evidence type="ECO:0000256" key="1">
    <source>
        <dbReference type="ARBA" id="ARBA00000086"/>
    </source>
</evidence>